<dbReference type="OMA" id="FFSIRPT"/>
<evidence type="ECO:0000313" key="7">
    <source>
        <dbReference type="Proteomes" id="UP000887565"/>
    </source>
</evidence>
<keyword evidence="5 6" id="KW-0472">Membrane</keyword>
<evidence type="ECO:0000256" key="1">
    <source>
        <dbReference type="ARBA" id="ARBA00004141"/>
    </source>
</evidence>
<keyword evidence="7" id="KW-1185">Reference proteome</keyword>
<evidence type="ECO:0000256" key="4">
    <source>
        <dbReference type="ARBA" id="ARBA00022989"/>
    </source>
</evidence>
<dbReference type="InterPro" id="IPR005344">
    <property type="entry name" value="TMEM33/Pom33"/>
</dbReference>
<comment type="similarity">
    <text evidence="2">Belongs to the PER33/POM33 family.</text>
</comment>
<organism evidence="7 8">
    <name type="scientific">Romanomermis culicivorax</name>
    <name type="common">Nematode worm</name>
    <dbReference type="NCBI Taxonomy" id="13658"/>
    <lineage>
        <taxon>Eukaryota</taxon>
        <taxon>Metazoa</taxon>
        <taxon>Ecdysozoa</taxon>
        <taxon>Nematoda</taxon>
        <taxon>Enoplea</taxon>
        <taxon>Dorylaimia</taxon>
        <taxon>Mermithida</taxon>
        <taxon>Mermithoidea</taxon>
        <taxon>Mermithidae</taxon>
        <taxon>Romanomermis</taxon>
    </lineage>
</organism>
<evidence type="ECO:0000256" key="3">
    <source>
        <dbReference type="ARBA" id="ARBA00022692"/>
    </source>
</evidence>
<evidence type="ECO:0000313" key="8">
    <source>
        <dbReference type="WBParaSite" id="nRc.2.0.1.t18684-RA"/>
    </source>
</evidence>
<evidence type="ECO:0000256" key="2">
    <source>
        <dbReference type="ARBA" id="ARBA00007322"/>
    </source>
</evidence>
<keyword evidence="3 6" id="KW-0812">Transmembrane</keyword>
<keyword evidence="4 6" id="KW-1133">Transmembrane helix</keyword>
<evidence type="ECO:0000256" key="5">
    <source>
        <dbReference type="ARBA" id="ARBA00023136"/>
    </source>
</evidence>
<proteinExistence type="inferred from homology"/>
<dbReference type="GO" id="GO:0005783">
    <property type="term" value="C:endoplasmic reticulum"/>
    <property type="evidence" value="ECO:0007669"/>
    <property type="project" value="TreeGrafter"/>
</dbReference>
<accession>A0A915IX62</accession>
<dbReference type="PANTHER" id="PTHR12703">
    <property type="entry name" value="TRANSMEMBRANE PROTEIN 33"/>
    <property type="match status" value="1"/>
</dbReference>
<dbReference type="Proteomes" id="UP000887565">
    <property type="component" value="Unplaced"/>
</dbReference>
<evidence type="ECO:0000256" key="6">
    <source>
        <dbReference type="SAM" id="Phobius"/>
    </source>
</evidence>
<comment type="subcellular location">
    <subcellularLocation>
        <location evidence="1">Membrane</location>
        <topology evidence="1">Multi-pass membrane protein</topology>
    </subcellularLocation>
</comment>
<dbReference type="GO" id="GO:0071786">
    <property type="term" value="P:endoplasmic reticulum tubular network organization"/>
    <property type="evidence" value="ECO:0007669"/>
    <property type="project" value="TreeGrafter"/>
</dbReference>
<sequence>MADVNENSSPSNNSVFAMLKEKKIDTVLWILRFLTLIFGVLYVLPLTGNQQICYQRALMAGALTHFLRLRQRLGGVRFNMQFLQEMFLEDSCHYLLFCFIFWGSHPITMALMPIFLFALLHWTSFTIQILNVRENNVIANLNESTLARILNNFVSKYSQTCLQIIACCEIFLMPAVVIMIFSGKSNFLIPFIYYRFLTLRYMSRRNPSTRQAFGQLRFAVEQTVNKPACPQILRNLAYKLINIICRMAPN</sequence>
<feature type="transmembrane region" description="Helical" evidence="6">
    <location>
        <begin position="26"/>
        <end position="44"/>
    </location>
</feature>
<dbReference type="Pfam" id="PF03661">
    <property type="entry name" value="TMEM33_Pom33"/>
    <property type="match status" value="1"/>
</dbReference>
<name>A0A915IX62_ROMCU</name>
<dbReference type="WBParaSite" id="nRc.2.0.1.t18684-RA">
    <property type="protein sequence ID" value="nRc.2.0.1.t18684-RA"/>
    <property type="gene ID" value="nRc.2.0.1.g18684"/>
</dbReference>
<dbReference type="GO" id="GO:0016020">
    <property type="term" value="C:membrane"/>
    <property type="evidence" value="ECO:0007669"/>
    <property type="project" value="UniProtKB-SubCell"/>
</dbReference>
<dbReference type="AlphaFoldDB" id="A0A915IX62"/>
<dbReference type="InterPro" id="IPR051645">
    <property type="entry name" value="PER33/POM33_regulator"/>
</dbReference>
<dbReference type="GO" id="GO:0061024">
    <property type="term" value="P:membrane organization"/>
    <property type="evidence" value="ECO:0007669"/>
    <property type="project" value="TreeGrafter"/>
</dbReference>
<protein>
    <submittedName>
        <fullName evidence="8">Transmembrane protein 33</fullName>
    </submittedName>
</protein>
<feature type="transmembrane region" description="Helical" evidence="6">
    <location>
        <begin position="94"/>
        <end position="120"/>
    </location>
</feature>
<reference evidence="8" key="1">
    <citation type="submission" date="2022-11" db="UniProtKB">
        <authorList>
            <consortium name="WormBaseParasite"/>
        </authorList>
    </citation>
    <scope>IDENTIFICATION</scope>
</reference>
<dbReference type="PANTHER" id="PTHR12703:SF4">
    <property type="entry name" value="TRANSMEMBRANE PROTEIN 33"/>
    <property type="match status" value="1"/>
</dbReference>